<feature type="compositionally biased region" description="Basic and acidic residues" evidence="1">
    <location>
        <begin position="171"/>
        <end position="187"/>
    </location>
</feature>
<feature type="region of interest" description="Disordered" evidence="1">
    <location>
        <begin position="123"/>
        <end position="202"/>
    </location>
</feature>
<accession>A0A8H4KM38</accession>
<dbReference type="Proteomes" id="UP000605986">
    <property type="component" value="Unassembled WGS sequence"/>
</dbReference>
<dbReference type="OrthoDB" id="5096764at2759"/>
<dbReference type="EMBL" id="JAADJG010000192">
    <property type="protein sequence ID" value="KAF4452321.1"/>
    <property type="molecule type" value="Genomic_DNA"/>
</dbReference>
<evidence type="ECO:0000313" key="2">
    <source>
        <dbReference type="EMBL" id="KAF4452321.1"/>
    </source>
</evidence>
<reference evidence="2" key="1">
    <citation type="submission" date="2020-01" db="EMBL/GenBank/DDBJ databases">
        <title>Identification and distribution of gene clusters putatively required for synthesis of sphingolipid metabolism inhibitors in phylogenetically diverse species of the filamentous fungus Fusarium.</title>
        <authorList>
            <person name="Kim H.-S."/>
            <person name="Busman M."/>
            <person name="Brown D.W."/>
            <person name="Divon H."/>
            <person name="Uhlig S."/>
            <person name="Proctor R.H."/>
        </authorList>
    </citation>
    <scope>NUCLEOTIDE SEQUENCE</scope>
    <source>
        <strain evidence="2">NRRL 53441</strain>
    </source>
</reference>
<feature type="compositionally biased region" description="Polar residues" evidence="1">
    <location>
        <begin position="136"/>
        <end position="158"/>
    </location>
</feature>
<dbReference type="AlphaFoldDB" id="A0A8H4KM38"/>
<proteinExistence type="predicted"/>
<keyword evidence="3" id="KW-1185">Reference proteome</keyword>
<sequence>MSSSRSVSKHPNASKLIFKHEFPVKRFSNPVMLSDVLQDIFGTDNWDVQASGVNIMIKVTVDTDLEKELERQGILLPDAPVVGVWVESKDYMSPAVGSTFGCLCHTLISPTSLRQLRSNRIDTSPPIDGPLMARAFTSTNPTDRNKLTLSSRDMQSKPSPIPNPTPVRRCNAKDPKIGGDDSSKDTNMEIDEPLDDQNNPSYNGLDPLACPFCIRDPLPSFTIPGPIPTFGSPEAVPFRQGRLS</sequence>
<comment type="caution">
    <text evidence="2">The sequence shown here is derived from an EMBL/GenBank/DDBJ whole genome shotgun (WGS) entry which is preliminary data.</text>
</comment>
<protein>
    <submittedName>
        <fullName evidence="2">Uncharacterized protein</fullName>
    </submittedName>
</protein>
<evidence type="ECO:0000313" key="3">
    <source>
        <dbReference type="Proteomes" id="UP000605986"/>
    </source>
</evidence>
<organism evidence="2 3">
    <name type="scientific">Fusarium austroafricanum</name>
    <dbReference type="NCBI Taxonomy" id="2364996"/>
    <lineage>
        <taxon>Eukaryota</taxon>
        <taxon>Fungi</taxon>
        <taxon>Dikarya</taxon>
        <taxon>Ascomycota</taxon>
        <taxon>Pezizomycotina</taxon>
        <taxon>Sordariomycetes</taxon>
        <taxon>Hypocreomycetidae</taxon>
        <taxon>Hypocreales</taxon>
        <taxon>Nectriaceae</taxon>
        <taxon>Fusarium</taxon>
        <taxon>Fusarium concolor species complex</taxon>
    </lineage>
</organism>
<name>A0A8H4KM38_9HYPO</name>
<evidence type="ECO:0000256" key="1">
    <source>
        <dbReference type="SAM" id="MobiDB-lite"/>
    </source>
</evidence>
<gene>
    <name evidence="2" type="ORF">F53441_4839</name>
</gene>